<keyword evidence="5 6" id="KW-0472">Membrane</keyword>
<dbReference type="InterPro" id="IPR033580">
    <property type="entry name" value="Nurim-like"/>
</dbReference>
<feature type="transmembrane region" description="Helical" evidence="6">
    <location>
        <begin position="54"/>
        <end position="74"/>
    </location>
</feature>
<evidence type="ECO:0000256" key="6">
    <source>
        <dbReference type="SAM" id="Phobius"/>
    </source>
</evidence>
<dbReference type="Proteomes" id="UP000076079">
    <property type="component" value="Chromosome"/>
</dbReference>
<dbReference type="Gene3D" id="1.20.120.1630">
    <property type="match status" value="1"/>
</dbReference>
<feature type="transmembrane region" description="Helical" evidence="6">
    <location>
        <begin position="179"/>
        <end position="197"/>
    </location>
</feature>
<name>A0A143PMI1_LUTPR</name>
<dbReference type="PANTHER" id="PTHR31040">
    <property type="entry name" value="NURIM"/>
    <property type="match status" value="1"/>
</dbReference>
<evidence type="ECO:0000313" key="7">
    <source>
        <dbReference type="EMBL" id="AMY09802.1"/>
    </source>
</evidence>
<dbReference type="PATRIC" id="fig|1813736.3.peg.3226"/>
<accession>A0A143PMI1</accession>
<dbReference type="InterPro" id="IPR007318">
    <property type="entry name" value="Phopholipid_MeTrfase"/>
</dbReference>
<evidence type="ECO:0000256" key="2">
    <source>
        <dbReference type="ARBA" id="ARBA00010631"/>
    </source>
</evidence>
<evidence type="ECO:0000256" key="5">
    <source>
        <dbReference type="ARBA" id="ARBA00023136"/>
    </source>
</evidence>
<protein>
    <submittedName>
        <fullName evidence="7">Uncharacterized protein</fullName>
    </submittedName>
</protein>
<reference evidence="8" key="2">
    <citation type="submission" date="2016-04" db="EMBL/GenBank/DDBJ databases">
        <title>First Complete Genome Sequence of a Subdivision 6 Acidobacterium.</title>
        <authorList>
            <person name="Huang S."/>
            <person name="Vieira S."/>
            <person name="Bunk B."/>
            <person name="Riedel T."/>
            <person name="Sproeer C."/>
            <person name="Overmann J."/>
        </authorList>
    </citation>
    <scope>NUCLEOTIDE SEQUENCE [LARGE SCALE GENOMIC DNA]</scope>
    <source>
        <strain evidence="8">DSM 100886 HEG_-6_39</strain>
    </source>
</reference>
<dbReference type="EMBL" id="CP015136">
    <property type="protein sequence ID" value="AMY09802.1"/>
    <property type="molecule type" value="Genomic_DNA"/>
</dbReference>
<reference evidence="7 8" key="1">
    <citation type="journal article" date="2016" name="Genome Announc.">
        <title>First Complete Genome Sequence of a Subdivision 6 Acidobacterium Strain.</title>
        <authorList>
            <person name="Huang S."/>
            <person name="Vieira S."/>
            <person name="Bunk B."/>
            <person name="Riedel T."/>
            <person name="Sproer C."/>
            <person name="Overmann J."/>
        </authorList>
    </citation>
    <scope>NUCLEOTIDE SEQUENCE [LARGE SCALE GENOMIC DNA]</scope>
    <source>
        <strain evidence="8">DSM 100886 HEG_-6_39</strain>
    </source>
</reference>
<sequence length="248" mass="27383">MRPSSCFFVMAHDVPTPIRVLQVTGALLFVISLATGGHAYFWRFDAVAPVGTSPWGPAAIDIALFSAFALHHSVLARTRLKQALHALVGIEVERAVYVIVASVLLLACTRLWVPLPGTWYALSGWAWWVGSAVQAAGVIVTLLAARTLSLKELMGLDPSRQVSPRDEAKPLETRGLYRLVRHPIYFGWLLLVGGAPLMTSTRLLFAVISVAYLVVAIPFEERSLVANFGSPYEAYRRQVRWRMLPGIY</sequence>
<evidence type="ECO:0000313" key="8">
    <source>
        <dbReference type="Proteomes" id="UP000076079"/>
    </source>
</evidence>
<dbReference type="GO" id="GO:0012505">
    <property type="term" value="C:endomembrane system"/>
    <property type="evidence" value="ECO:0007669"/>
    <property type="project" value="UniProtKB-SubCell"/>
</dbReference>
<dbReference type="KEGG" id="abac:LuPra_03028"/>
<comment type="subcellular location">
    <subcellularLocation>
        <location evidence="1">Endomembrane system</location>
        <topology evidence="1">Multi-pass membrane protein</topology>
    </subcellularLocation>
</comment>
<proteinExistence type="inferred from homology"/>
<feature type="transmembrane region" description="Helical" evidence="6">
    <location>
        <begin position="95"/>
        <end position="113"/>
    </location>
</feature>
<dbReference type="AlphaFoldDB" id="A0A143PMI1"/>
<evidence type="ECO:0000256" key="3">
    <source>
        <dbReference type="ARBA" id="ARBA00022692"/>
    </source>
</evidence>
<feature type="transmembrane region" description="Helical" evidence="6">
    <location>
        <begin position="125"/>
        <end position="145"/>
    </location>
</feature>
<evidence type="ECO:0000256" key="4">
    <source>
        <dbReference type="ARBA" id="ARBA00022989"/>
    </source>
</evidence>
<dbReference type="Pfam" id="PF04191">
    <property type="entry name" value="PEMT"/>
    <property type="match status" value="1"/>
</dbReference>
<feature type="transmembrane region" description="Helical" evidence="6">
    <location>
        <begin position="20"/>
        <end position="42"/>
    </location>
</feature>
<keyword evidence="4 6" id="KW-1133">Transmembrane helix</keyword>
<evidence type="ECO:0000256" key="1">
    <source>
        <dbReference type="ARBA" id="ARBA00004127"/>
    </source>
</evidence>
<gene>
    <name evidence="7" type="ORF">LuPra_03028</name>
</gene>
<keyword evidence="8" id="KW-1185">Reference proteome</keyword>
<dbReference type="STRING" id="1855912.LuPra_03028"/>
<comment type="similarity">
    <text evidence="2">Belongs to the nurim family.</text>
</comment>
<keyword evidence="3 6" id="KW-0812">Transmembrane</keyword>
<organism evidence="7 8">
    <name type="scientific">Luteitalea pratensis</name>
    <dbReference type="NCBI Taxonomy" id="1855912"/>
    <lineage>
        <taxon>Bacteria</taxon>
        <taxon>Pseudomonadati</taxon>
        <taxon>Acidobacteriota</taxon>
        <taxon>Vicinamibacteria</taxon>
        <taxon>Vicinamibacterales</taxon>
        <taxon>Vicinamibacteraceae</taxon>
        <taxon>Luteitalea</taxon>
    </lineage>
</organism>
<dbReference type="PANTHER" id="PTHR31040:SF1">
    <property type="entry name" value="NURIM"/>
    <property type="match status" value="1"/>
</dbReference>